<feature type="domain" description="Complex 1 LYR protein" evidence="2">
    <location>
        <begin position="7"/>
        <end position="66"/>
    </location>
</feature>
<dbReference type="CDD" id="cd20267">
    <property type="entry name" value="Complex1_LYR_LYRM7"/>
    <property type="match status" value="1"/>
</dbReference>
<dbReference type="InterPro" id="IPR008011">
    <property type="entry name" value="Complex1_LYR_dom"/>
</dbReference>
<accession>A0AAN7U940</accession>
<gene>
    <name evidence="3" type="ORF">RB653_004063</name>
</gene>
<dbReference type="GO" id="GO:0005739">
    <property type="term" value="C:mitochondrion"/>
    <property type="evidence" value="ECO:0007669"/>
    <property type="project" value="GOC"/>
</dbReference>
<proteinExistence type="predicted"/>
<protein>
    <recommendedName>
        <fullName evidence="2">Complex 1 LYR protein domain-containing protein</fullName>
    </recommendedName>
</protein>
<dbReference type="Pfam" id="PF05347">
    <property type="entry name" value="Complex1_LYR"/>
    <property type="match status" value="1"/>
</dbReference>
<dbReference type="AlphaFoldDB" id="A0AAN7U940"/>
<dbReference type="Proteomes" id="UP001344447">
    <property type="component" value="Unassembled WGS sequence"/>
</dbReference>
<organism evidence="3 4">
    <name type="scientific">Dictyostelium firmibasis</name>
    <dbReference type="NCBI Taxonomy" id="79012"/>
    <lineage>
        <taxon>Eukaryota</taxon>
        <taxon>Amoebozoa</taxon>
        <taxon>Evosea</taxon>
        <taxon>Eumycetozoa</taxon>
        <taxon>Dictyostelia</taxon>
        <taxon>Dictyosteliales</taxon>
        <taxon>Dictyosteliaceae</taxon>
        <taxon>Dictyostelium</taxon>
    </lineage>
</organism>
<keyword evidence="4" id="KW-1185">Reference proteome</keyword>
<name>A0AAN7U940_9MYCE</name>
<dbReference type="InterPro" id="IPR045298">
    <property type="entry name" value="Complex1_LYR_LYRM7"/>
</dbReference>
<sequence>MATTGRREAIRLYRDILRTVRLFKHPNDQGVLWSVILKDSARKEFEQNRFESDPTRVVQLVMVGRDCLMKIQEGMITGKVNKEPDTPTDRSPFQPLV</sequence>
<evidence type="ECO:0000313" key="4">
    <source>
        <dbReference type="Proteomes" id="UP001344447"/>
    </source>
</evidence>
<reference evidence="3 4" key="1">
    <citation type="submission" date="2023-11" db="EMBL/GenBank/DDBJ databases">
        <title>Dfirmibasis_genome.</title>
        <authorList>
            <person name="Edelbroek B."/>
            <person name="Kjellin J."/>
            <person name="Jerlstrom-Hultqvist J."/>
            <person name="Soderbom F."/>
        </authorList>
    </citation>
    <scope>NUCLEOTIDE SEQUENCE [LARGE SCALE GENOMIC DNA]</scope>
    <source>
        <strain evidence="3 4">TNS-C-14</strain>
    </source>
</reference>
<evidence type="ECO:0000256" key="1">
    <source>
        <dbReference type="SAM" id="MobiDB-lite"/>
    </source>
</evidence>
<dbReference type="PANTHER" id="PTHR47484">
    <property type="entry name" value="COMPLEX 1 PROTEIN CONTAINING PROTEIN, EXPRESSED"/>
    <property type="match status" value="1"/>
</dbReference>
<evidence type="ECO:0000313" key="3">
    <source>
        <dbReference type="EMBL" id="KAK5582478.1"/>
    </source>
</evidence>
<comment type="caution">
    <text evidence="3">The sequence shown here is derived from an EMBL/GenBank/DDBJ whole genome shotgun (WGS) entry which is preliminary data.</text>
</comment>
<evidence type="ECO:0000259" key="2">
    <source>
        <dbReference type="Pfam" id="PF05347"/>
    </source>
</evidence>
<dbReference type="GO" id="GO:0034551">
    <property type="term" value="P:mitochondrial respiratory chain complex III assembly"/>
    <property type="evidence" value="ECO:0007669"/>
    <property type="project" value="InterPro"/>
</dbReference>
<dbReference type="PANTHER" id="PTHR47484:SF1">
    <property type="entry name" value="COMPLEX 1 PROTEIN CONTAINING PROTEIN, EXPRESSED"/>
    <property type="match status" value="1"/>
</dbReference>
<feature type="region of interest" description="Disordered" evidence="1">
    <location>
        <begin position="78"/>
        <end position="97"/>
    </location>
</feature>
<dbReference type="EMBL" id="JAVFKY010000001">
    <property type="protein sequence ID" value="KAK5582478.1"/>
    <property type="molecule type" value="Genomic_DNA"/>
</dbReference>